<dbReference type="Proteomes" id="UP000265614">
    <property type="component" value="Unassembled WGS sequence"/>
</dbReference>
<dbReference type="InterPro" id="IPR050445">
    <property type="entry name" value="Bact_polysacc_biosynth/exp"/>
</dbReference>
<dbReference type="Gene3D" id="3.40.50.300">
    <property type="entry name" value="P-loop containing nucleotide triphosphate hydrolases"/>
    <property type="match status" value="1"/>
</dbReference>
<dbReference type="EMBL" id="QZEZ01000001">
    <property type="protein sequence ID" value="RJK97889.1"/>
    <property type="molecule type" value="Genomic_DNA"/>
</dbReference>
<keyword evidence="3" id="KW-1185">Reference proteome</keyword>
<comment type="caution">
    <text evidence="2">The sequence shown here is derived from an EMBL/GenBank/DDBJ whole genome shotgun (WGS) entry which is preliminary data.</text>
</comment>
<dbReference type="GO" id="GO:0004713">
    <property type="term" value="F:protein tyrosine kinase activity"/>
    <property type="evidence" value="ECO:0007669"/>
    <property type="project" value="TreeGrafter"/>
</dbReference>
<evidence type="ECO:0000313" key="3">
    <source>
        <dbReference type="Proteomes" id="UP000265614"/>
    </source>
</evidence>
<dbReference type="OrthoDB" id="5171097at2"/>
<dbReference type="AlphaFoldDB" id="A0A3A3Z0V8"/>
<dbReference type="PROSITE" id="PS51257">
    <property type="entry name" value="PROKAR_LIPOPROTEIN"/>
    <property type="match status" value="1"/>
</dbReference>
<accession>A0A3A3Z0V8</accession>
<sequence>MARTGARGGARGPLLVAAGALAVVACGAGGAAAGYAVHESLPVRYAADASVLVLPTAGGLDSSVAGSRSAADIQIETEAELMGSAQVAAAAAERLDGRLSPAQLLDGTEVTVPTNSQVLQVAVQAGSPELARDGAMAVASAYLDRRTGEAKAAVTAVADSLRAQVGDLTERLEANAEEIGGLADDATSQRSLLESQRSLLVDQIADINSRLVALDVDGTRGGEIITEATLPTAAASPDLLVDVGGGAAVGTLLGAGLVLGAARLRARRGRTGAEGGPQLPVLATVGVGADGDDVAAADLAVLRRLGAEVRDHDAAGGPTVVVGVGDRSVRSRVALGLAESSAADGAPALLVLTEPPAGHLAAALPAGATGLLDAVRGEVAATRAVVGVDGSPVRLLGPGRPGREGEAVEVADLDDLWGRLERDLGTVTVQTSSSLESPLAQSVLQTAGRIVVVVESSPRQTRELTSALAELDWLGLTDRVVGVIVVVHRPSARQVLGAAAAPAREVADGRAGRQEVSGGRRDGR</sequence>
<feature type="region of interest" description="Disordered" evidence="1">
    <location>
        <begin position="503"/>
        <end position="524"/>
    </location>
</feature>
<dbReference type="GO" id="GO:0005886">
    <property type="term" value="C:plasma membrane"/>
    <property type="evidence" value="ECO:0007669"/>
    <property type="project" value="TreeGrafter"/>
</dbReference>
<protein>
    <recommendedName>
        <fullName evidence="4">Polysaccharide chain length determinant N-terminal domain-containing protein</fullName>
    </recommendedName>
</protein>
<evidence type="ECO:0008006" key="4">
    <source>
        <dbReference type="Google" id="ProtNLM"/>
    </source>
</evidence>
<proteinExistence type="predicted"/>
<feature type="compositionally biased region" description="Basic and acidic residues" evidence="1">
    <location>
        <begin position="505"/>
        <end position="524"/>
    </location>
</feature>
<reference evidence="2 3" key="1">
    <citation type="submission" date="2018-09" db="EMBL/GenBank/DDBJ databases">
        <title>YIM 75000 draft genome.</title>
        <authorList>
            <person name="Tang S."/>
            <person name="Feng Y."/>
        </authorList>
    </citation>
    <scope>NUCLEOTIDE SEQUENCE [LARGE SCALE GENOMIC DNA]</scope>
    <source>
        <strain evidence="2 3">YIM 75000</strain>
    </source>
</reference>
<gene>
    <name evidence="2" type="ORF">D5H78_02660</name>
</gene>
<dbReference type="InterPro" id="IPR027417">
    <property type="entry name" value="P-loop_NTPase"/>
</dbReference>
<dbReference type="RefSeq" id="WP_119948815.1">
    <property type="nucleotide sequence ID" value="NZ_QZEZ01000001.1"/>
</dbReference>
<dbReference type="PANTHER" id="PTHR32309:SF13">
    <property type="entry name" value="FERRIC ENTEROBACTIN TRANSPORT PROTEIN FEPE"/>
    <property type="match status" value="1"/>
</dbReference>
<evidence type="ECO:0000313" key="2">
    <source>
        <dbReference type="EMBL" id="RJK97889.1"/>
    </source>
</evidence>
<dbReference type="PANTHER" id="PTHR32309">
    <property type="entry name" value="TYROSINE-PROTEIN KINASE"/>
    <property type="match status" value="1"/>
</dbReference>
<evidence type="ECO:0000256" key="1">
    <source>
        <dbReference type="SAM" id="MobiDB-lite"/>
    </source>
</evidence>
<organism evidence="2 3">
    <name type="scientific">Vallicoccus soli</name>
    <dbReference type="NCBI Taxonomy" id="2339232"/>
    <lineage>
        <taxon>Bacteria</taxon>
        <taxon>Bacillati</taxon>
        <taxon>Actinomycetota</taxon>
        <taxon>Actinomycetes</taxon>
        <taxon>Motilibacterales</taxon>
        <taxon>Vallicoccaceae</taxon>
        <taxon>Vallicoccus</taxon>
    </lineage>
</organism>
<dbReference type="SUPFAM" id="SSF52540">
    <property type="entry name" value="P-loop containing nucleoside triphosphate hydrolases"/>
    <property type="match status" value="1"/>
</dbReference>
<name>A0A3A3Z0V8_9ACTN</name>